<sequence>MFFFLTIGIIEVNQTIYQSHAYAFYRFFLQGALY</sequence>
<organism evidence="1">
    <name type="scientific">Arundo donax</name>
    <name type="common">Giant reed</name>
    <name type="synonym">Donax arundinaceus</name>
    <dbReference type="NCBI Taxonomy" id="35708"/>
    <lineage>
        <taxon>Eukaryota</taxon>
        <taxon>Viridiplantae</taxon>
        <taxon>Streptophyta</taxon>
        <taxon>Embryophyta</taxon>
        <taxon>Tracheophyta</taxon>
        <taxon>Spermatophyta</taxon>
        <taxon>Magnoliopsida</taxon>
        <taxon>Liliopsida</taxon>
        <taxon>Poales</taxon>
        <taxon>Poaceae</taxon>
        <taxon>PACMAD clade</taxon>
        <taxon>Arundinoideae</taxon>
        <taxon>Arundineae</taxon>
        <taxon>Arundo</taxon>
    </lineage>
</organism>
<protein>
    <submittedName>
        <fullName evidence="1">Uncharacterized protein</fullName>
    </submittedName>
</protein>
<reference evidence="1" key="1">
    <citation type="submission" date="2014-09" db="EMBL/GenBank/DDBJ databases">
        <authorList>
            <person name="Magalhaes I.L.F."/>
            <person name="Oliveira U."/>
            <person name="Santos F.R."/>
            <person name="Vidigal T.H.D.A."/>
            <person name="Brescovit A.D."/>
            <person name="Santos A.J."/>
        </authorList>
    </citation>
    <scope>NUCLEOTIDE SEQUENCE</scope>
    <source>
        <tissue evidence="1">Shoot tissue taken approximately 20 cm above the soil surface</tissue>
    </source>
</reference>
<reference evidence="1" key="2">
    <citation type="journal article" date="2015" name="Data Brief">
        <title>Shoot transcriptome of the giant reed, Arundo donax.</title>
        <authorList>
            <person name="Barrero R.A."/>
            <person name="Guerrero F.D."/>
            <person name="Moolhuijzen P."/>
            <person name="Goolsby J.A."/>
            <person name="Tidwell J."/>
            <person name="Bellgard S.E."/>
            <person name="Bellgard M.I."/>
        </authorList>
    </citation>
    <scope>NUCLEOTIDE SEQUENCE</scope>
    <source>
        <tissue evidence="1">Shoot tissue taken approximately 20 cm above the soil surface</tissue>
    </source>
</reference>
<dbReference type="AlphaFoldDB" id="A0A0A8XRJ0"/>
<name>A0A0A8XRJ0_ARUDO</name>
<accession>A0A0A8XRJ0</accession>
<dbReference type="EMBL" id="GBRH01281434">
    <property type="protein sequence ID" value="JAD16461.1"/>
    <property type="molecule type" value="Transcribed_RNA"/>
</dbReference>
<evidence type="ECO:0000313" key="1">
    <source>
        <dbReference type="EMBL" id="JAD16461.1"/>
    </source>
</evidence>
<proteinExistence type="predicted"/>